<dbReference type="Pfam" id="PF01223">
    <property type="entry name" value="Endonuclease_NS"/>
    <property type="match status" value="1"/>
</dbReference>
<evidence type="ECO:0008006" key="11">
    <source>
        <dbReference type="Google" id="ProtNLM"/>
    </source>
</evidence>
<organism evidence="9 10">
    <name type="scientific">Drosophila pseudoobscura pseudoobscura</name>
    <name type="common">Fruit fly</name>
    <dbReference type="NCBI Taxonomy" id="46245"/>
    <lineage>
        <taxon>Eukaryota</taxon>
        <taxon>Metazoa</taxon>
        <taxon>Ecdysozoa</taxon>
        <taxon>Arthropoda</taxon>
        <taxon>Hexapoda</taxon>
        <taxon>Insecta</taxon>
        <taxon>Pterygota</taxon>
        <taxon>Neoptera</taxon>
        <taxon>Endopterygota</taxon>
        <taxon>Diptera</taxon>
        <taxon>Brachycera</taxon>
        <taxon>Muscomorpha</taxon>
        <taxon>Ephydroidea</taxon>
        <taxon>Drosophilidae</taxon>
        <taxon>Drosophila</taxon>
        <taxon>Sophophora</taxon>
    </lineage>
</organism>
<dbReference type="Gene3D" id="3.40.570.10">
    <property type="entry name" value="Extracellular Endonuclease, subunit A"/>
    <property type="match status" value="1"/>
</dbReference>
<protein>
    <recommendedName>
        <fullName evidence="11">DNA/RNA non-specific endonuclease domain-containing protein</fullName>
    </recommendedName>
</protein>
<feature type="domain" description="DNA/RNA non-specific endonuclease/pyrophosphatase/phosphodiesterase" evidence="8">
    <location>
        <begin position="124"/>
        <end position="354"/>
    </location>
</feature>
<dbReference type="AlphaFoldDB" id="A0A6I8V235"/>
<dbReference type="GO" id="GO:0003676">
    <property type="term" value="F:nucleic acid binding"/>
    <property type="evidence" value="ECO:0007669"/>
    <property type="project" value="InterPro"/>
</dbReference>
<dbReference type="Proteomes" id="UP000001819">
    <property type="component" value="Chromosome 2"/>
</dbReference>
<keyword evidence="3" id="KW-0255">Endonuclease</keyword>
<evidence type="ECO:0000256" key="5">
    <source>
        <dbReference type="PIRSR" id="PIRSR640255-2"/>
    </source>
</evidence>
<dbReference type="GO" id="GO:0004521">
    <property type="term" value="F:RNA endonuclease activity"/>
    <property type="evidence" value="ECO:0007669"/>
    <property type="project" value="TreeGrafter"/>
</dbReference>
<accession>A0A6I8V235</accession>
<keyword evidence="5" id="KW-0479">Metal-binding</keyword>
<evidence type="ECO:0000256" key="6">
    <source>
        <dbReference type="SAM" id="SignalP"/>
    </source>
</evidence>
<dbReference type="PANTHER" id="PTHR13966:SF17">
    <property type="entry name" value="ENDONUCLEASE-RELATED"/>
    <property type="match status" value="1"/>
</dbReference>
<evidence type="ECO:0000256" key="2">
    <source>
        <dbReference type="ARBA" id="ARBA00022722"/>
    </source>
</evidence>
<dbReference type="InterPro" id="IPR044929">
    <property type="entry name" value="DNA/RNA_non-sp_Endonuclease_sf"/>
</dbReference>
<dbReference type="RefSeq" id="XP_002137046.3">
    <property type="nucleotide sequence ID" value="XM_002137010.4"/>
</dbReference>
<dbReference type="InParanoid" id="A0A6I8V235"/>
<feature type="domain" description="ENPP1-3/EXOG-like endonuclease/phosphodiesterase" evidence="7">
    <location>
        <begin position="125"/>
        <end position="343"/>
    </location>
</feature>
<dbReference type="SMART" id="SM00892">
    <property type="entry name" value="Endonuclease_NS"/>
    <property type="match status" value="1"/>
</dbReference>
<reference evidence="9" key="1">
    <citation type="submission" date="2024-06" db="UniProtKB">
        <authorList>
            <consortium name="RefSeq"/>
        </authorList>
    </citation>
    <scope>NUCLEOTIDE SEQUENCE [LARGE SCALE GENOMIC DNA]</scope>
    <source>
        <strain evidence="9">MV2-25</strain>
    </source>
</reference>
<dbReference type="GO" id="GO:0000014">
    <property type="term" value="F:single-stranded DNA endodeoxyribonuclease activity"/>
    <property type="evidence" value="ECO:0007669"/>
    <property type="project" value="TreeGrafter"/>
</dbReference>
<evidence type="ECO:0000259" key="7">
    <source>
        <dbReference type="SMART" id="SM00477"/>
    </source>
</evidence>
<feature type="signal peptide" evidence="6">
    <location>
        <begin position="1"/>
        <end position="26"/>
    </location>
</feature>
<dbReference type="InterPro" id="IPR040255">
    <property type="entry name" value="Non-specific_endonuclease"/>
</dbReference>
<dbReference type="GO" id="GO:0005743">
    <property type="term" value="C:mitochondrial inner membrane"/>
    <property type="evidence" value="ECO:0007669"/>
    <property type="project" value="TreeGrafter"/>
</dbReference>
<keyword evidence="3" id="KW-0378">Hydrolase</keyword>
<dbReference type="PANTHER" id="PTHR13966">
    <property type="entry name" value="ENDONUCLEASE RELATED"/>
    <property type="match status" value="1"/>
</dbReference>
<gene>
    <name evidence="10" type="primary">LOC6896843</name>
</gene>
<evidence type="ECO:0000256" key="3">
    <source>
        <dbReference type="ARBA" id="ARBA00022759"/>
    </source>
</evidence>
<keyword evidence="2" id="KW-0540">Nuclease</keyword>
<dbReference type="InterPro" id="IPR020821">
    <property type="entry name" value="ENPP1-3/EXOG-like_nuc-like"/>
</dbReference>
<name>A0A6I8V235_DROPS</name>
<dbReference type="GO" id="GO:0006309">
    <property type="term" value="P:apoptotic DNA fragmentation"/>
    <property type="evidence" value="ECO:0007669"/>
    <property type="project" value="TreeGrafter"/>
</dbReference>
<dbReference type="SMART" id="SM00477">
    <property type="entry name" value="NUC"/>
    <property type="match status" value="1"/>
</dbReference>
<evidence type="ECO:0000259" key="8">
    <source>
        <dbReference type="SMART" id="SM00892"/>
    </source>
</evidence>
<dbReference type="SUPFAM" id="SSF54060">
    <property type="entry name" value="His-Me finger endonucleases"/>
    <property type="match status" value="1"/>
</dbReference>
<dbReference type="InterPro" id="IPR001604">
    <property type="entry name" value="Endo_G_ENPP1-like_dom"/>
</dbReference>
<evidence type="ECO:0000256" key="1">
    <source>
        <dbReference type="ARBA" id="ARBA00010052"/>
    </source>
</evidence>
<feature type="active site" description="Proton acceptor" evidence="4">
    <location>
        <position position="206"/>
    </location>
</feature>
<feature type="chain" id="PRO_5026150605" description="DNA/RNA non-specific endonuclease domain-containing protein" evidence="6">
    <location>
        <begin position="27"/>
        <end position="414"/>
    </location>
</feature>
<evidence type="ECO:0000256" key="4">
    <source>
        <dbReference type="PIRSR" id="PIRSR640255-1"/>
    </source>
</evidence>
<evidence type="ECO:0000313" key="10">
    <source>
        <dbReference type="RefSeq" id="XP_002137046.3"/>
    </source>
</evidence>
<dbReference type="GO" id="GO:0046872">
    <property type="term" value="F:metal ion binding"/>
    <property type="evidence" value="ECO:0007669"/>
    <property type="project" value="UniProtKB-KW"/>
</dbReference>
<comment type="similarity">
    <text evidence="1">Belongs to the DNA/RNA non-specific endonuclease family.</text>
</comment>
<dbReference type="KEGG" id="dpo:6896843"/>
<evidence type="ECO:0000313" key="9">
    <source>
        <dbReference type="Proteomes" id="UP000001819"/>
    </source>
</evidence>
<dbReference type="GO" id="GO:0005634">
    <property type="term" value="C:nucleus"/>
    <property type="evidence" value="ECO:0007669"/>
    <property type="project" value="TreeGrafter"/>
</dbReference>
<keyword evidence="9" id="KW-1185">Reference proteome</keyword>
<dbReference type="InterPro" id="IPR044925">
    <property type="entry name" value="His-Me_finger_sf"/>
</dbReference>
<proteinExistence type="inferred from homology"/>
<keyword evidence="6" id="KW-0732">Signal</keyword>
<feature type="binding site" evidence="5">
    <location>
        <position position="236"/>
    </location>
    <ligand>
        <name>Mg(2+)</name>
        <dbReference type="ChEBI" id="CHEBI:18420"/>
        <note>catalytic</note>
    </ligand>
</feature>
<reference evidence="10" key="2">
    <citation type="submission" date="2025-08" db="UniProtKB">
        <authorList>
            <consortium name="RefSeq"/>
        </authorList>
    </citation>
    <scope>IDENTIFICATION</scope>
    <source>
        <strain evidence="10">MV-25-SWS-2005</strain>
        <tissue evidence="10">Whole body</tissue>
    </source>
</reference>
<sequence length="414" mass="46483">MKASRVVQYLLVCIAVALGLVLEANADCPLTRPMIEGTNRIFANRDLSGNYVPKLIQRVQTGEVLHMICQPDDIVETTCQPDNNFNPPLPMSCMNPMPATAINVTDAFCPTTMYSIGYTINNQRLELYRACYDRTNVRALYTTHTVYGKPFYPTRPDVDFSLDNVLSPADARTFTVRSIYGAFRRIFGENQTYIPNNRAVVINRGHLTPSADYLYKDQMGATFKYVNVVPQFKTINDGNWEAIERWVRGLIRCGGSLRIKTGAVGTLILPDTSRPPVPHCAILGAETKNPVPEWMYKAVRTSTNQLVAIFLTYNNIYAPERPSAPKFCEPVPCPIFLPNTAVAGFTYCCNGTNNFESDLMYATMYALLTYLHTHTYVTLLLIYCLHVLHSQSFQFPVKIFASPSIGMARSSRPM</sequence>